<proteinExistence type="predicted"/>
<gene>
    <name evidence="1" type="ORF">B0O44_105320</name>
</gene>
<sequence length="40" mass="4632">MLILMNCRYRGLNGVKWSGDGGYKKDISRVQVQTREMSLK</sequence>
<name>A0A318UBM0_9SPHI</name>
<keyword evidence="2" id="KW-1185">Reference proteome</keyword>
<dbReference type="Proteomes" id="UP000248198">
    <property type="component" value="Unassembled WGS sequence"/>
</dbReference>
<organism evidence="1 2">
    <name type="scientific">Pedobacter nutrimenti</name>
    <dbReference type="NCBI Taxonomy" id="1241337"/>
    <lineage>
        <taxon>Bacteria</taxon>
        <taxon>Pseudomonadati</taxon>
        <taxon>Bacteroidota</taxon>
        <taxon>Sphingobacteriia</taxon>
        <taxon>Sphingobacteriales</taxon>
        <taxon>Sphingobacteriaceae</taxon>
        <taxon>Pedobacter</taxon>
    </lineage>
</organism>
<comment type="caution">
    <text evidence="1">The sequence shown here is derived from an EMBL/GenBank/DDBJ whole genome shotgun (WGS) entry which is preliminary data.</text>
</comment>
<reference evidence="1 2" key="1">
    <citation type="submission" date="2018-06" db="EMBL/GenBank/DDBJ databases">
        <title>Genomic Encyclopedia of Archaeal and Bacterial Type Strains, Phase II (KMG-II): from individual species to whole genera.</title>
        <authorList>
            <person name="Goeker M."/>
        </authorList>
    </citation>
    <scope>NUCLEOTIDE SEQUENCE [LARGE SCALE GENOMIC DNA]</scope>
    <source>
        <strain evidence="1 2">DSM 27372</strain>
    </source>
</reference>
<evidence type="ECO:0000313" key="1">
    <source>
        <dbReference type="EMBL" id="PYF72945.1"/>
    </source>
</evidence>
<dbReference type="EMBL" id="QKLU01000005">
    <property type="protein sequence ID" value="PYF72945.1"/>
    <property type="molecule type" value="Genomic_DNA"/>
</dbReference>
<accession>A0A318UBM0</accession>
<evidence type="ECO:0000313" key="2">
    <source>
        <dbReference type="Proteomes" id="UP000248198"/>
    </source>
</evidence>
<dbReference type="AlphaFoldDB" id="A0A318UBM0"/>
<protein>
    <submittedName>
        <fullName evidence="1">Uncharacterized protein</fullName>
    </submittedName>
</protein>